<keyword evidence="2" id="KW-0238">DNA-binding</keyword>
<dbReference type="CDD" id="cd06170">
    <property type="entry name" value="LuxR_C_like"/>
    <property type="match status" value="1"/>
</dbReference>
<dbReference type="Gene3D" id="1.10.10.10">
    <property type="entry name" value="Winged helix-like DNA-binding domain superfamily/Winged helix DNA-binding domain"/>
    <property type="match status" value="1"/>
</dbReference>
<dbReference type="SUPFAM" id="SSF46894">
    <property type="entry name" value="C-terminal effector domain of the bipartite response regulators"/>
    <property type="match status" value="1"/>
</dbReference>
<sequence>MAKISNSTEPEENNFGFDMAPIGLVVTRERIVERCNRRFCEIFGYAAEELEGQLLSMLYPSNKEFLDIGKLGRAQMLTNGRYQDERIMKRANGELFWCRARGQSEDPKHPFTHCVWSFVDLSDSRPMVKLTRRERQVAMLLTQGLPTKAIAQDLALSPRTVEVYRAKLLQKFEAKNGFELMAKLSGMPV</sequence>
<evidence type="ECO:0000256" key="2">
    <source>
        <dbReference type="ARBA" id="ARBA00023125"/>
    </source>
</evidence>
<feature type="domain" description="HTH luxR-type" evidence="4">
    <location>
        <begin position="123"/>
        <end position="188"/>
    </location>
</feature>
<dbReference type="PRINTS" id="PR00038">
    <property type="entry name" value="HTHLUXR"/>
</dbReference>
<dbReference type="SMART" id="SM00421">
    <property type="entry name" value="HTH_LUXR"/>
    <property type="match status" value="1"/>
</dbReference>
<dbReference type="Proteomes" id="UP001589683">
    <property type="component" value="Unassembled WGS sequence"/>
</dbReference>
<dbReference type="SUPFAM" id="SSF55785">
    <property type="entry name" value="PYP-like sensor domain (PAS domain)"/>
    <property type="match status" value="1"/>
</dbReference>
<comment type="caution">
    <text evidence="5">The sequence shown here is derived from an EMBL/GenBank/DDBJ whole genome shotgun (WGS) entry which is preliminary data.</text>
</comment>
<dbReference type="InterPro" id="IPR000014">
    <property type="entry name" value="PAS"/>
</dbReference>
<evidence type="ECO:0000256" key="1">
    <source>
        <dbReference type="ARBA" id="ARBA00023015"/>
    </source>
</evidence>
<dbReference type="PROSITE" id="PS50043">
    <property type="entry name" value="HTH_LUXR_2"/>
    <property type="match status" value="1"/>
</dbReference>
<evidence type="ECO:0000313" key="6">
    <source>
        <dbReference type="Proteomes" id="UP001589683"/>
    </source>
</evidence>
<name>A0ABV5JCH4_9RHOB</name>
<reference evidence="5 6" key="1">
    <citation type="submission" date="2024-09" db="EMBL/GenBank/DDBJ databases">
        <authorList>
            <person name="Sun Q."/>
            <person name="Mori K."/>
        </authorList>
    </citation>
    <scope>NUCLEOTIDE SEQUENCE [LARGE SCALE GENOMIC DNA]</scope>
    <source>
        <strain evidence="5 6">CECT 8726</strain>
    </source>
</reference>
<dbReference type="NCBIfam" id="TIGR00229">
    <property type="entry name" value="sensory_box"/>
    <property type="match status" value="1"/>
</dbReference>
<dbReference type="RefSeq" id="WP_246531579.1">
    <property type="nucleotide sequence ID" value="NZ_JAGFNU010000001.1"/>
</dbReference>
<keyword evidence="6" id="KW-1185">Reference proteome</keyword>
<dbReference type="Gene3D" id="3.30.450.20">
    <property type="entry name" value="PAS domain"/>
    <property type="match status" value="1"/>
</dbReference>
<dbReference type="InterPro" id="IPR016032">
    <property type="entry name" value="Sig_transdc_resp-reg_C-effctor"/>
</dbReference>
<evidence type="ECO:0000259" key="4">
    <source>
        <dbReference type="PROSITE" id="PS50043"/>
    </source>
</evidence>
<accession>A0ABV5JCH4</accession>
<dbReference type="InterPro" id="IPR036388">
    <property type="entry name" value="WH-like_DNA-bd_sf"/>
</dbReference>
<dbReference type="InterPro" id="IPR035965">
    <property type="entry name" value="PAS-like_dom_sf"/>
</dbReference>
<keyword evidence="3" id="KW-0804">Transcription</keyword>
<dbReference type="Pfam" id="PF13426">
    <property type="entry name" value="PAS_9"/>
    <property type="match status" value="1"/>
</dbReference>
<protein>
    <submittedName>
        <fullName evidence="5">LuxR C-terminal-related transcriptional regulator</fullName>
    </submittedName>
</protein>
<dbReference type="PANTHER" id="PTHR44688">
    <property type="entry name" value="DNA-BINDING TRANSCRIPTIONAL ACTIVATOR DEVR_DOSR"/>
    <property type="match status" value="1"/>
</dbReference>
<gene>
    <name evidence="5" type="ORF">ACFFUT_01375</name>
</gene>
<dbReference type="EMBL" id="JBHMEA010000007">
    <property type="protein sequence ID" value="MFB9230433.1"/>
    <property type="molecule type" value="Genomic_DNA"/>
</dbReference>
<keyword evidence="1" id="KW-0805">Transcription regulation</keyword>
<evidence type="ECO:0000256" key="3">
    <source>
        <dbReference type="ARBA" id="ARBA00023163"/>
    </source>
</evidence>
<evidence type="ECO:0000313" key="5">
    <source>
        <dbReference type="EMBL" id="MFB9230433.1"/>
    </source>
</evidence>
<dbReference type="InterPro" id="IPR000792">
    <property type="entry name" value="Tscrpt_reg_LuxR_C"/>
</dbReference>
<proteinExistence type="predicted"/>
<organism evidence="5 6">
    <name type="scientific">Pseudohalocynthiibacter aestuariivivens</name>
    <dbReference type="NCBI Taxonomy" id="1591409"/>
    <lineage>
        <taxon>Bacteria</taxon>
        <taxon>Pseudomonadati</taxon>
        <taxon>Pseudomonadota</taxon>
        <taxon>Alphaproteobacteria</taxon>
        <taxon>Rhodobacterales</taxon>
        <taxon>Paracoccaceae</taxon>
        <taxon>Pseudohalocynthiibacter</taxon>
    </lineage>
</organism>
<dbReference type="PANTHER" id="PTHR44688:SF16">
    <property type="entry name" value="DNA-BINDING TRANSCRIPTIONAL ACTIVATOR DEVR_DOSR"/>
    <property type="match status" value="1"/>
</dbReference>
<dbReference type="Pfam" id="PF00196">
    <property type="entry name" value="GerE"/>
    <property type="match status" value="1"/>
</dbReference>
<dbReference type="CDD" id="cd00130">
    <property type="entry name" value="PAS"/>
    <property type="match status" value="1"/>
</dbReference>